<feature type="domain" description="WRKY" evidence="2">
    <location>
        <begin position="107"/>
        <end position="149"/>
    </location>
</feature>
<dbReference type="PROSITE" id="PS50811">
    <property type="entry name" value="WRKY"/>
    <property type="match status" value="1"/>
</dbReference>
<organism evidence="3 4">
    <name type="scientific">Zingiber officinale</name>
    <name type="common">Ginger</name>
    <name type="synonym">Amomum zingiber</name>
    <dbReference type="NCBI Taxonomy" id="94328"/>
    <lineage>
        <taxon>Eukaryota</taxon>
        <taxon>Viridiplantae</taxon>
        <taxon>Streptophyta</taxon>
        <taxon>Embryophyta</taxon>
        <taxon>Tracheophyta</taxon>
        <taxon>Spermatophyta</taxon>
        <taxon>Magnoliopsida</taxon>
        <taxon>Liliopsida</taxon>
        <taxon>Zingiberales</taxon>
        <taxon>Zingiberaceae</taxon>
        <taxon>Zingiber</taxon>
    </lineage>
</organism>
<dbReference type="Proteomes" id="UP000734854">
    <property type="component" value="Unassembled WGS sequence"/>
</dbReference>
<dbReference type="GO" id="GO:0003700">
    <property type="term" value="F:DNA-binding transcription factor activity"/>
    <property type="evidence" value="ECO:0007669"/>
    <property type="project" value="InterPro"/>
</dbReference>
<evidence type="ECO:0000259" key="2">
    <source>
        <dbReference type="PROSITE" id="PS50811"/>
    </source>
</evidence>
<dbReference type="PANTHER" id="PTHR31282">
    <property type="entry name" value="WRKY TRANSCRIPTION FACTOR 21-RELATED"/>
    <property type="match status" value="1"/>
</dbReference>
<dbReference type="OrthoDB" id="1888929at2759"/>
<sequence length="271" mass="30163">METTGSGKQLRGLLLAELVRVQKLARQVEADLNLHFGNGPCHFLLQEMLEAIDKSISLVQSGHPVVAGESLPSAGRMPKKRKIMATWIQEVRVNSGAAGVDFPVDDGYSWRKGYYRCKHSMTQGCPATKQVQQSDGDRLLFHVTYHGEHTCLQAAAEPLMSGQRRSRVLLSSFRNELKVVETEHVHGRKSDASFDLAPPPPTPNHNNCGISRPSPTLHSQAAGGNSDSYLPLPFWDVDSMFQELDWEADFFGWFDYPTSESVIEESFKIGH</sequence>
<accession>A0A8J5I5E8</accession>
<reference evidence="3 4" key="1">
    <citation type="submission" date="2020-08" db="EMBL/GenBank/DDBJ databases">
        <title>Plant Genome Project.</title>
        <authorList>
            <person name="Zhang R.-G."/>
        </authorList>
    </citation>
    <scope>NUCLEOTIDE SEQUENCE [LARGE SCALE GENOMIC DNA]</scope>
    <source>
        <tissue evidence="3">Rhizome</tissue>
    </source>
</reference>
<dbReference type="InterPro" id="IPR003657">
    <property type="entry name" value="WRKY_dom"/>
</dbReference>
<dbReference type="GO" id="GO:0043565">
    <property type="term" value="F:sequence-specific DNA binding"/>
    <property type="evidence" value="ECO:0007669"/>
    <property type="project" value="InterPro"/>
</dbReference>
<dbReference type="Pfam" id="PF03106">
    <property type="entry name" value="WRKY"/>
    <property type="match status" value="1"/>
</dbReference>
<gene>
    <name evidence="3" type="ORF">ZIOFF_001121</name>
</gene>
<dbReference type="EMBL" id="JACMSC010000001">
    <property type="protein sequence ID" value="KAG6536079.1"/>
    <property type="molecule type" value="Genomic_DNA"/>
</dbReference>
<comment type="caution">
    <text evidence="3">The sequence shown here is derived from an EMBL/GenBank/DDBJ whole genome shotgun (WGS) entry which is preliminary data.</text>
</comment>
<proteinExistence type="predicted"/>
<evidence type="ECO:0000313" key="3">
    <source>
        <dbReference type="EMBL" id="KAG6536079.1"/>
    </source>
</evidence>
<name>A0A8J5I5E8_ZINOF</name>
<dbReference type="AlphaFoldDB" id="A0A8J5I5E8"/>
<evidence type="ECO:0000313" key="4">
    <source>
        <dbReference type="Proteomes" id="UP000734854"/>
    </source>
</evidence>
<dbReference type="SMART" id="SM00774">
    <property type="entry name" value="WRKY"/>
    <property type="match status" value="1"/>
</dbReference>
<feature type="region of interest" description="Disordered" evidence="1">
    <location>
        <begin position="188"/>
        <end position="222"/>
    </location>
</feature>
<dbReference type="InterPro" id="IPR044810">
    <property type="entry name" value="WRKY_plant"/>
</dbReference>
<evidence type="ECO:0000256" key="1">
    <source>
        <dbReference type="SAM" id="MobiDB-lite"/>
    </source>
</evidence>
<keyword evidence="4" id="KW-1185">Reference proteome</keyword>
<feature type="compositionally biased region" description="Polar residues" evidence="1">
    <location>
        <begin position="204"/>
        <end position="222"/>
    </location>
</feature>
<protein>
    <recommendedName>
        <fullName evidence="2">WRKY domain-containing protein</fullName>
    </recommendedName>
</protein>